<keyword evidence="4" id="KW-0804">Transcription</keyword>
<reference evidence="8" key="1">
    <citation type="journal article" date="2013" name="Genetics">
        <title>The draft genome and transcriptome of Panagrellus redivivus are shaped by the harsh demands of a free-living lifestyle.</title>
        <authorList>
            <person name="Srinivasan J."/>
            <person name="Dillman A.R."/>
            <person name="Macchietto M.G."/>
            <person name="Heikkinen L."/>
            <person name="Lakso M."/>
            <person name="Fracchia K.M."/>
            <person name="Antoshechkin I."/>
            <person name="Mortazavi A."/>
            <person name="Wong G."/>
            <person name="Sternberg P.W."/>
        </authorList>
    </citation>
    <scope>NUCLEOTIDE SEQUENCE [LARGE SCALE GENOMIC DNA]</scope>
    <source>
        <strain evidence="8">MT8872</strain>
    </source>
</reference>
<dbReference type="InterPro" id="IPR005643">
    <property type="entry name" value="JNK"/>
</dbReference>
<dbReference type="SMART" id="SM00338">
    <property type="entry name" value="BRLZ"/>
    <property type="match status" value="1"/>
</dbReference>
<dbReference type="GO" id="GO:0051726">
    <property type="term" value="P:regulation of cell cycle"/>
    <property type="evidence" value="ECO:0007669"/>
    <property type="project" value="TreeGrafter"/>
</dbReference>
<dbReference type="PANTHER" id="PTHR11462">
    <property type="entry name" value="JUN TRANSCRIPTION FACTOR-RELATED"/>
    <property type="match status" value="1"/>
</dbReference>
<keyword evidence="3" id="KW-0238">DNA-binding</keyword>
<keyword evidence="5" id="KW-0175">Coiled coil</keyword>
<feature type="compositionally biased region" description="Low complexity" evidence="6">
    <location>
        <begin position="405"/>
        <end position="416"/>
    </location>
</feature>
<name>A0A7E4W9U0_PANRE</name>
<dbReference type="Proteomes" id="UP000492821">
    <property type="component" value="Unassembled WGS sequence"/>
</dbReference>
<proteinExistence type="inferred from homology"/>
<dbReference type="PROSITE" id="PS00036">
    <property type="entry name" value="BZIP_BASIC"/>
    <property type="match status" value="1"/>
</dbReference>
<dbReference type="GO" id="GO:0005667">
    <property type="term" value="C:transcription regulator complex"/>
    <property type="evidence" value="ECO:0007669"/>
    <property type="project" value="TreeGrafter"/>
</dbReference>
<dbReference type="Pfam" id="PF00170">
    <property type="entry name" value="bZIP_1"/>
    <property type="match status" value="1"/>
</dbReference>
<dbReference type="SUPFAM" id="SSF57959">
    <property type="entry name" value="Leucine zipper domain"/>
    <property type="match status" value="1"/>
</dbReference>
<dbReference type="PANTHER" id="PTHR11462:SF35">
    <property type="entry name" value="TRANSCRIPTION FACTOR JRA"/>
    <property type="match status" value="1"/>
</dbReference>
<reference evidence="9" key="2">
    <citation type="submission" date="2020-10" db="UniProtKB">
        <authorList>
            <consortium name="WormBaseParasite"/>
        </authorList>
    </citation>
    <scope>IDENTIFICATION</scope>
</reference>
<dbReference type="Pfam" id="PF03957">
    <property type="entry name" value="Jun"/>
    <property type="match status" value="1"/>
</dbReference>
<dbReference type="PRINTS" id="PR00043">
    <property type="entry name" value="LEUZIPPRJUN"/>
</dbReference>
<dbReference type="GO" id="GO:0042127">
    <property type="term" value="P:regulation of cell population proliferation"/>
    <property type="evidence" value="ECO:0007669"/>
    <property type="project" value="TreeGrafter"/>
</dbReference>
<evidence type="ECO:0000256" key="4">
    <source>
        <dbReference type="ARBA" id="ARBA00023163"/>
    </source>
</evidence>
<sequence length="522" mass="56353">MTALQQICSNGYDESKNLHHCPPALELMTQMKVAVSAAPANSSMFLGAATGSAELASPDTGGPGASSNDSSIANSVESLRDRSHLFLDVTAKPKRGIKEDAGRPSDNLGLFGLKPRKIAAALPTESKPEPTVPMTSSAANNEALKSFLGFAQQNSLVNSIAGITSESLIPETPTPNGLLYPKNVSRHTEDFAEGFIRHLKQLQETEQQQKALESPYNLQTILTPLTPTLTPAHEIIRAVLSRFSTPAGTPTGFPGPIVPQPLPEPIVAKATVASPVTSVAPVASIAAPVTTTLNNIVSSASSVNTTTALTKTNLMDPSMFRQDYPNFLFNPMPPHSQQNGLHFPQSMAQQQPNLNNIKSEPSANYGNMGVPHSSANINGMCQPPPQALNCSATTSAHQLSNYQGHHSSSSHASDSYSRLDMTDQERKKLERKRARNRMAASKCRQRKIERIQQLEGEVQQERQRFAALQATYGGMERAIATLQEELMRHKNSGCVFDKNTLHLMSHINTLMNNNGMGMDASM</sequence>
<dbReference type="WBParaSite" id="Pan_g9374.t2">
    <property type="protein sequence ID" value="Pan_g9374.t2"/>
    <property type="gene ID" value="Pan_g9374"/>
</dbReference>
<evidence type="ECO:0000259" key="7">
    <source>
        <dbReference type="PROSITE" id="PS50217"/>
    </source>
</evidence>
<evidence type="ECO:0000256" key="6">
    <source>
        <dbReference type="SAM" id="MobiDB-lite"/>
    </source>
</evidence>
<evidence type="ECO:0000256" key="2">
    <source>
        <dbReference type="ARBA" id="ARBA00023015"/>
    </source>
</evidence>
<dbReference type="InterPro" id="IPR050946">
    <property type="entry name" value="AP-1_TF_bZIP"/>
</dbReference>
<dbReference type="PROSITE" id="PS50217">
    <property type="entry name" value="BZIP"/>
    <property type="match status" value="1"/>
</dbReference>
<dbReference type="CDD" id="cd14696">
    <property type="entry name" value="bZIP_Jun"/>
    <property type="match status" value="1"/>
</dbReference>
<organism evidence="8 9">
    <name type="scientific">Panagrellus redivivus</name>
    <name type="common">Microworm</name>
    <dbReference type="NCBI Taxonomy" id="6233"/>
    <lineage>
        <taxon>Eukaryota</taxon>
        <taxon>Metazoa</taxon>
        <taxon>Ecdysozoa</taxon>
        <taxon>Nematoda</taxon>
        <taxon>Chromadorea</taxon>
        <taxon>Rhabditida</taxon>
        <taxon>Tylenchina</taxon>
        <taxon>Panagrolaimomorpha</taxon>
        <taxon>Panagrolaimoidea</taxon>
        <taxon>Panagrolaimidae</taxon>
        <taxon>Panagrellus</taxon>
    </lineage>
</organism>
<dbReference type="Gene3D" id="1.20.5.170">
    <property type="match status" value="1"/>
</dbReference>
<dbReference type="InterPro" id="IPR004827">
    <property type="entry name" value="bZIP"/>
</dbReference>
<dbReference type="GO" id="GO:0000981">
    <property type="term" value="F:DNA-binding transcription factor activity, RNA polymerase II-specific"/>
    <property type="evidence" value="ECO:0007669"/>
    <property type="project" value="TreeGrafter"/>
</dbReference>
<feature type="region of interest" description="Disordered" evidence="6">
    <location>
        <begin position="399"/>
        <end position="435"/>
    </location>
</feature>
<evidence type="ECO:0000313" key="9">
    <source>
        <dbReference type="WBParaSite" id="Pan_g9374.t2"/>
    </source>
</evidence>
<feature type="domain" description="BZIP" evidence="7">
    <location>
        <begin position="426"/>
        <end position="489"/>
    </location>
</feature>
<keyword evidence="8" id="KW-1185">Reference proteome</keyword>
<accession>A0A7E4W9U0</accession>
<keyword evidence="2" id="KW-0805">Transcription regulation</keyword>
<feature type="coiled-coil region" evidence="5">
    <location>
        <begin position="444"/>
        <end position="471"/>
    </location>
</feature>
<evidence type="ECO:0000256" key="1">
    <source>
        <dbReference type="ARBA" id="ARBA00006882"/>
    </source>
</evidence>
<dbReference type="InterPro" id="IPR046347">
    <property type="entry name" value="bZIP_sf"/>
</dbReference>
<dbReference type="AlphaFoldDB" id="A0A7E4W9U0"/>
<protein>
    <submittedName>
        <fullName evidence="9">BZIP domain-containing protein</fullName>
    </submittedName>
</protein>
<comment type="similarity">
    <text evidence="1">Belongs to the bZIP family. Jun subfamily.</text>
</comment>
<dbReference type="InterPro" id="IPR002112">
    <property type="entry name" value="Leuzip_Jun"/>
</dbReference>
<dbReference type="GO" id="GO:0000978">
    <property type="term" value="F:RNA polymerase II cis-regulatory region sequence-specific DNA binding"/>
    <property type="evidence" value="ECO:0007669"/>
    <property type="project" value="TreeGrafter"/>
</dbReference>
<evidence type="ECO:0000313" key="8">
    <source>
        <dbReference type="Proteomes" id="UP000492821"/>
    </source>
</evidence>
<evidence type="ECO:0000256" key="5">
    <source>
        <dbReference type="SAM" id="Coils"/>
    </source>
</evidence>
<evidence type="ECO:0000256" key="3">
    <source>
        <dbReference type="ARBA" id="ARBA00023125"/>
    </source>
</evidence>